<feature type="domain" description="ABC-2 type transporter transmembrane" evidence="6">
    <location>
        <begin position="19"/>
        <end position="383"/>
    </location>
</feature>
<gene>
    <name evidence="7" type="ORF">SiL_0187</name>
</gene>
<dbReference type="Proteomes" id="UP000013006">
    <property type="component" value="Chromosome"/>
</dbReference>
<dbReference type="InterPro" id="IPR013525">
    <property type="entry name" value="ABC2_TM"/>
</dbReference>
<evidence type="ECO:0000259" key="6">
    <source>
        <dbReference type="Pfam" id="PF12698"/>
    </source>
</evidence>
<feature type="transmembrane region" description="Helical" evidence="5">
    <location>
        <begin position="277"/>
        <end position="303"/>
    </location>
</feature>
<dbReference type="GO" id="GO:0140359">
    <property type="term" value="F:ABC-type transporter activity"/>
    <property type="evidence" value="ECO:0007669"/>
    <property type="project" value="InterPro"/>
</dbReference>
<feature type="transmembrane region" description="Helical" evidence="5">
    <location>
        <begin position="315"/>
        <end position="335"/>
    </location>
</feature>
<dbReference type="KEGG" id="sic:SiL_0187"/>
<feature type="transmembrane region" description="Helical" evidence="5">
    <location>
        <begin position="20"/>
        <end position="42"/>
    </location>
</feature>
<dbReference type="RefSeq" id="WP_015580649.1">
    <property type="nucleotide sequence ID" value="NC_021058.1"/>
</dbReference>
<dbReference type="GO" id="GO:0016020">
    <property type="term" value="C:membrane"/>
    <property type="evidence" value="ECO:0007669"/>
    <property type="project" value="UniProtKB-SubCell"/>
</dbReference>
<evidence type="ECO:0000256" key="2">
    <source>
        <dbReference type="ARBA" id="ARBA00022692"/>
    </source>
</evidence>
<evidence type="ECO:0000313" key="7">
    <source>
        <dbReference type="EMBL" id="AGJ61666.1"/>
    </source>
</evidence>
<feature type="transmembrane region" description="Helical" evidence="5">
    <location>
        <begin position="355"/>
        <end position="383"/>
    </location>
</feature>
<dbReference type="HOGENOM" id="CLU_055390_0_0_2"/>
<keyword evidence="3 5" id="KW-1133">Transmembrane helix</keyword>
<keyword evidence="2 5" id="KW-0812">Transmembrane</keyword>
<reference evidence="7 8" key="1">
    <citation type="journal article" date="2013" name="Open Biol.">
        <title>Genomics and genetics of Sulfolobus islandicus LAL14/1, a model hyperthermophilic archaeon.</title>
        <authorList>
            <person name="Jaubert C."/>
            <person name="Danioux C."/>
            <person name="Oberto J."/>
            <person name="Cortez D."/>
            <person name="Bize A."/>
            <person name="Krupovic M."/>
            <person name="She Q."/>
            <person name="Forterre P."/>
            <person name="Prangishvili D."/>
            <person name="Sezonov G."/>
        </authorList>
    </citation>
    <scope>NUCLEOTIDE SEQUENCE [LARGE SCALE GENOMIC DNA]</scope>
    <source>
        <strain evidence="7">LAL14/1</strain>
    </source>
</reference>
<protein>
    <submittedName>
        <fullName evidence="7">ABC-type Na+ efflux pump, permease component</fullName>
    </submittedName>
</protein>
<evidence type="ECO:0000256" key="3">
    <source>
        <dbReference type="ARBA" id="ARBA00022989"/>
    </source>
</evidence>
<evidence type="ECO:0000256" key="5">
    <source>
        <dbReference type="SAM" id="Phobius"/>
    </source>
</evidence>
<feature type="transmembrane region" description="Helical" evidence="5">
    <location>
        <begin position="238"/>
        <end position="265"/>
    </location>
</feature>
<sequence length="396" mass="43087">MLKTMIKKEIMDLRRDRKLLLGAIILPLILLPLIGIILYASIAVSPPVIEIVNHNQSNLPYVQAVSHYITQNGGTVIYNDSNASIIPDVVIIFPNDFNINASNISKQASVYVKILISSNQEASNLVNNALGNLSYSLVYSRTEFLINSSNLQRVVNPSDILRPLLVNNYVVTITGKKVPQSQANLSEIARIITLVLFPSATPVIFYVTDGIVGEKERRTLESLLASPISINSFIFSKVIIAIILGVLSSLGDILGVVLFSSLMSFTFGLPLSLSTPFILIVVLAYLLAVLLTAALSVVLLLALGGSMRNMQVINFLILSFGLIASFSALFINVANLQSPLNLILLIPYEQLSLSLLYFVSGSTFISLSLLSGVLIVSVIILLVSSRLFNSERLLLK</sequence>
<dbReference type="EMBL" id="CP003928">
    <property type="protein sequence ID" value="AGJ61666.1"/>
    <property type="molecule type" value="Genomic_DNA"/>
</dbReference>
<proteinExistence type="predicted"/>
<evidence type="ECO:0000256" key="1">
    <source>
        <dbReference type="ARBA" id="ARBA00004141"/>
    </source>
</evidence>
<dbReference type="GeneID" id="15296678"/>
<organism>
    <name type="scientific">Saccharolobus islandicus LAL14/1</name>
    <dbReference type="NCBI Taxonomy" id="1241935"/>
    <lineage>
        <taxon>Archaea</taxon>
        <taxon>Thermoproteota</taxon>
        <taxon>Thermoprotei</taxon>
        <taxon>Sulfolobales</taxon>
        <taxon>Sulfolobaceae</taxon>
        <taxon>Saccharolobus</taxon>
    </lineage>
</organism>
<dbReference type="PANTHER" id="PTHR43471:SF3">
    <property type="entry name" value="ABC TRANSPORTER PERMEASE PROTEIN NATB"/>
    <property type="match status" value="1"/>
</dbReference>
<dbReference type="Pfam" id="PF12698">
    <property type="entry name" value="ABC2_membrane_3"/>
    <property type="match status" value="1"/>
</dbReference>
<name>M9UAV5_SACIS</name>
<dbReference type="AlphaFoldDB" id="M9UAV5"/>
<feature type="transmembrane region" description="Helical" evidence="5">
    <location>
        <begin position="188"/>
        <end position="208"/>
    </location>
</feature>
<dbReference type="PANTHER" id="PTHR43471">
    <property type="entry name" value="ABC TRANSPORTER PERMEASE"/>
    <property type="match status" value="1"/>
</dbReference>
<evidence type="ECO:0000313" key="8">
    <source>
        <dbReference type="Proteomes" id="UP000013006"/>
    </source>
</evidence>
<accession>M9UAV5</accession>
<comment type="subcellular location">
    <subcellularLocation>
        <location evidence="1">Membrane</location>
        <topology evidence="1">Multi-pass membrane protein</topology>
    </subcellularLocation>
</comment>
<keyword evidence="4 5" id="KW-0472">Membrane</keyword>
<evidence type="ECO:0000256" key="4">
    <source>
        <dbReference type="ARBA" id="ARBA00023136"/>
    </source>
</evidence>